<gene>
    <name evidence="1" type="ORF">GCM10023352_00110</name>
</gene>
<accession>A0ABP9AVK3</accession>
<comment type="caution">
    <text evidence="1">The sequence shown here is derived from an EMBL/GenBank/DDBJ whole genome shotgun (WGS) entry which is preliminary data.</text>
</comment>
<dbReference type="EMBL" id="BAABKP010000001">
    <property type="protein sequence ID" value="GAA4786604.1"/>
    <property type="molecule type" value="Genomic_DNA"/>
</dbReference>
<name>A0ABP9AVK3_9MICC</name>
<dbReference type="Proteomes" id="UP001500187">
    <property type="component" value="Unassembled WGS sequence"/>
</dbReference>
<organism evidence="1 2">
    <name type="scientific">Rothia endophytica</name>
    <dbReference type="NCBI Taxonomy" id="1324766"/>
    <lineage>
        <taxon>Bacteria</taxon>
        <taxon>Bacillati</taxon>
        <taxon>Actinomycetota</taxon>
        <taxon>Actinomycetes</taxon>
        <taxon>Micrococcales</taxon>
        <taxon>Micrococcaceae</taxon>
        <taxon>Rothia</taxon>
    </lineage>
</organism>
<sequence length="84" mass="9359">MLTEGLKLTNYPLAEVEQSRQETRDFGSFTLGANKDLALLENSDTYDIEREVDLPATGSERVCLELMKTGAGNRVLISYDSRDS</sequence>
<evidence type="ECO:0000313" key="1">
    <source>
        <dbReference type="EMBL" id="GAA4786604.1"/>
    </source>
</evidence>
<dbReference type="RefSeq" id="WP_345443127.1">
    <property type="nucleotide sequence ID" value="NZ_BAABKP010000001.1"/>
</dbReference>
<evidence type="ECO:0000313" key="2">
    <source>
        <dbReference type="Proteomes" id="UP001500187"/>
    </source>
</evidence>
<keyword evidence="2" id="KW-1185">Reference proteome</keyword>
<protein>
    <submittedName>
        <fullName evidence="1">Uncharacterized protein</fullName>
    </submittedName>
</protein>
<reference evidence="2" key="1">
    <citation type="journal article" date="2019" name="Int. J. Syst. Evol. Microbiol.">
        <title>The Global Catalogue of Microorganisms (GCM) 10K type strain sequencing project: providing services to taxonomists for standard genome sequencing and annotation.</title>
        <authorList>
            <consortium name="The Broad Institute Genomics Platform"/>
            <consortium name="The Broad Institute Genome Sequencing Center for Infectious Disease"/>
            <person name="Wu L."/>
            <person name="Ma J."/>
        </authorList>
    </citation>
    <scope>NUCLEOTIDE SEQUENCE [LARGE SCALE GENOMIC DNA]</scope>
    <source>
        <strain evidence="2">JCM 18541</strain>
    </source>
</reference>
<proteinExistence type="predicted"/>